<comment type="subcellular location">
    <subcellularLocation>
        <location evidence="1">Cell membrane</location>
        <topology evidence="1">Multi-pass membrane protein</topology>
    </subcellularLocation>
</comment>
<keyword evidence="3 8" id="KW-0812">Transmembrane</keyword>
<dbReference type="Proteomes" id="UP000198995">
    <property type="component" value="Unassembled WGS sequence"/>
</dbReference>
<feature type="domain" description="ABC transmembrane type-1" evidence="10">
    <location>
        <begin position="27"/>
        <end position="317"/>
    </location>
</feature>
<protein>
    <submittedName>
        <fullName evidence="11">ATP-binding cassette, subfamily B</fullName>
    </submittedName>
</protein>
<evidence type="ECO:0000256" key="4">
    <source>
        <dbReference type="ARBA" id="ARBA00022741"/>
    </source>
</evidence>
<dbReference type="SUPFAM" id="SSF90123">
    <property type="entry name" value="ABC transporter transmembrane region"/>
    <property type="match status" value="1"/>
</dbReference>
<keyword evidence="5 11" id="KW-0067">ATP-binding</keyword>
<organism evidence="11 12">
    <name type="scientific">Peptococcus niger</name>
    <dbReference type="NCBI Taxonomy" id="2741"/>
    <lineage>
        <taxon>Bacteria</taxon>
        <taxon>Bacillati</taxon>
        <taxon>Bacillota</taxon>
        <taxon>Clostridia</taxon>
        <taxon>Eubacteriales</taxon>
        <taxon>Peptococcaceae</taxon>
        <taxon>Peptococcus</taxon>
    </lineage>
</organism>
<dbReference type="Gene3D" id="1.20.1560.10">
    <property type="entry name" value="ABC transporter type 1, transmembrane domain"/>
    <property type="match status" value="1"/>
</dbReference>
<proteinExistence type="predicted"/>
<dbReference type="InterPro" id="IPR003439">
    <property type="entry name" value="ABC_transporter-like_ATP-bd"/>
</dbReference>
<sequence length="603" mass="67115">MRKDKKSKQGLSRLLELADERTSKLTLSILCSIAGTLCQLLPFWAAYQVMAELLQHAASGSALHANFMFRWAFYGLIGLLVGYVLTYIGGMMAHTFAYRVICRVRLKVAEHIGRLPMGYISTHSVGKVKQILESNIEQIEVFLAHQLPDVISTLVMFLALLIIMLTQNTLLAFACLIPIIIGFACQLIIMIRIVKSGGVKANFDALEKISSSSIQYVNGMPSIKIFGQTVKSFHKFYDEIMDYCHFATHMTEMIRPGFVLFRLFVLSLPTFIIPVGLSLYLKDPDDVAFVATLLFFLIIGPGAAAPILKLRSFAENMNVISEGINRVNDLLNEPLLEEPLENKLPTNYDIQFKDVSFSYEQDGRKVIDTMSFTAKQGQVTALVGPSGAGKSTLAELILRFWDVTDGAIKIGGINIKEIPTQDLMRHISFVFQDNFLFSDSIYNNIALGKPQAKQEEVEKAAKIAQCHDFIMSLPNGYDTKLGTKGVYLSGGEKQRIAIARALLKDAPILILDEASAYADAENEYKMQLALSELIKDKTVIIIAHRLKTICNANQIIVIQNGRIAEYGTHESLCQAEGLYASMWEASIHSSTWTIDNRKDAITL</sequence>
<dbReference type="Pfam" id="PF00664">
    <property type="entry name" value="ABC_membrane"/>
    <property type="match status" value="1"/>
</dbReference>
<feature type="transmembrane region" description="Helical" evidence="8">
    <location>
        <begin position="25"/>
        <end position="47"/>
    </location>
</feature>
<dbReference type="Gene3D" id="3.40.50.300">
    <property type="entry name" value="P-loop containing nucleotide triphosphate hydrolases"/>
    <property type="match status" value="1"/>
</dbReference>
<dbReference type="RefSeq" id="WP_091792162.1">
    <property type="nucleotide sequence ID" value="NZ_FNAF01000011.1"/>
</dbReference>
<dbReference type="InterPro" id="IPR017871">
    <property type="entry name" value="ABC_transporter-like_CS"/>
</dbReference>
<evidence type="ECO:0000259" key="9">
    <source>
        <dbReference type="PROSITE" id="PS50893"/>
    </source>
</evidence>
<keyword evidence="12" id="KW-1185">Reference proteome</keyword>
<feature type="transmembrane region" description="Helical" evidence="8">
    <location>
        <begin position="171"/>
        <end position="191"/>
    </location>
</feature>
<evidence type="ECO:0000256" key="8">
    <source>
        <dbReference type="SAM" id="Phobius"/>
    </source>
</evidence>
<feature type="transmembrane region" description="Helical" evidence="8">
    <location>
        <begin position="287"/>
        <end position="308"/>
    </location>
</feature>
<dbReference type="GO" id="GO:0034040">
    <property type="term" value="F:ATPase-coupled lipid transmembrane transporter activity"/>
    <property type="evidence" value="ECO:0007669"/>
    <property type="project" value="TreeGrafter"/>
</dbReference>
<dbReference type="GO" id="GO:0005886">
    <property type="term" value="C:plasma membrane"/>
    <property type="evidence" value="ECO:0007669"/>
    <property type="project" value="UniProtKB-SubCell"/>
</dbReference>
<evidence type="ECO:0000256" key="3">
    <source>
        <dbReference type="ARBA" id="ARBA00022692"/>
    </source>
</evidence>
<feature type="transmembrane region" description="Helical" evidence="8">
    <location>
        <begin position="67"/>
        <end position="89"/>
    </location>
</feature>
<keyword evidence="7 8" id="KW-0472">Membrane</keyword>
<evidence type="ECO:0000313" key="11">
    <source>
        <dbReference type="EMBL" id="SDD94727.1"/>
    </source>
</evidence>
<reference evidence="11 12" key="1">
    <citation type="submission" date="2016-10" db="EMBL/GenBank/DDBJ databases">
        <authorList>
            <person name="de Groot N.N."/>
        </authorList>
    </citation>
    <scope>NUCLEOTIDE SEQUENCE [LARGE SCALE GENOMIC DNA]</scope>
    <source>
        <strain evidence="11 12">DSM 20475</strain>
    </source>
</reference>
<evidence type="ECO:0000256" key="1">
    <source>
        <dbReference type="ARBA" id="ARBA00004651"/>
    </source>
</evidence>
<dbReference type="PROSITE" id="PS00211">
    <property type="entry name" value="ABC_TRANSPORTER_1"/>
    <property type="match status" value="1"/>
</dbReference>
<evidence type="ECO:0000256" key="2">
    <source>
        <dbReference type="ARBA" id="ARBA00022448"/>
    </source>
</evidence>
<dbReference type="EMBL" id="FNAF01000011">
    <property type="protein sequence ID" value="SDD94727.1"/>
    <property type="molecule type" value="Genomic_DNA"/>
</dbReference>
<dbReference type="OrthoDB" id="9762778at2"/>
<dbReference type="FunFam" id="3.40.50.300:FF:000287">
    <property type="entry name" value="Multidrug ABC transporter ATP-binding protein"/>
    <property type="match status" value="1"/>
</dbReference>
<dbReference type="PANTHER" id="PTHR24221:SF397">
    <property type="entry name" value="ABC TRANSPORTER, ATP-BINDING TRANSMEMBRANE PROTEIN"/>
    <property type="match status" value="1"/>
</dbReference>
<accession>A0A1G6YYM5</accession>
<dbReference type="GO" id="GO:0005524">
    <property type="term" value="F:ATP binding"/>
    <property type="evidence" value="ECO:0007669"/>
    <property type="project" value="UniProtKB-KW"/>
</dbReference>
<dbReference type="InterPro" id="IPR003593">
    <property type="entry name" value="AAA+_ATPase"/>
</dbReference>
<dbReference type="SMART" id="SM00382">
    <property type="entry name" value="AAA"/>
    <property type="match status" value="1"/>
</dbReference>
<name>A0A1G6YYM5_PEPNI</name>
<dbReference type="PROSITE" id="PS50929">
    <property type="entry name" value="ABC_TM1F"/>
    <property type="match status" value="1"/>
</dbReference>
<dbReference type="STRING" id="2741.SAMN04489866_11110"/>
<feature type="domain" description="ABC transporter" evidence="9">
    <location>
        <begin position="350"/>
        <end position="585"/>
    </location>
</feature>
<evidence type="ECO:0000256" key="6">
    <source>
        <dbReference type="ARBA" id="ARBA00022989"/>
    </source>
</evidence>
<gene>
    <name evidence="11" type="ORF">SAMN04489866_11110</name>
</gene>
<feature type="transmembrane region" description="Helical" evidence="8">
    <location>
        <begin position="259"/>
        <end position="281"/>
    </location>
</feature>
<keyword evidence="4" id="KW-0547">Nucleotide-binding</keyword>
<dbReference type="InterPro" id="IPR011527">
    <property type="entry name" value="ABC1_TM_dom"/>
</dbReference>
<dbReference type="GO" id="GO:0016887">
    <property type="term" value="F:ATP hydrolysis activity"/>
    <property type="evidence" value="ECO:0007669"/>
    <property type="project" value="InterPro"/>
</dbReference>
<keyword evidence="6 8" id="KW-1133">Transmembrane helix</keyword>
<dbReference type="Pfam" id="PF00005">
    <property type="entry name" value="ABC_tran"/>
    <property type="match status" value="1"/>
</dbReference>
<keyword evidence="2" id="KW-0813">Transport</keyword>
<dbReference type="GO" id="GO:0140359">
    <property type="term" value="F:ABC-type transporter activity"/>
    <property type="evidence" value="ECO:0007669"/>
    <property type="project" value="InterPro"/>
</dbReference>
<dbReference type="PROSITE" id="PS50893">
    <property type="entry name" value="ABC_TRANSPORTER_2"/>
    <property type="match status" value="1"/>
</dbReference>
<dbReference type="AlphaFoldDB" id="A0A1G6YYM5"/>
<dbReference type="InterPro" id="IPR027417">
    <property type="entry name" value="P-loop_NTPase"/>
</dbReference>
<dbReference type="InterPro" id="IPR039421">
    <property type="entry name" value="Type_1_exporter"/>
</dbReference>
<evidence type="ECO:0000256" key="7">
    <source>
        <dbReference type="ARBA" id="ARBA00023136"/>
    </source>
</evidence>
<evidence type="ECO:0000313" key="12">
    <source>
        <dbReference type="Proteomes" id="UP000198995"/>
    </source>
</evidence>
<dbReference type="SUPFAM" id="SSF52540">
    <property type="entry name" value="P-loop containing nucleoside triphosphate hydrolases"/>
    <property type="match status" value="1"/>
</dbReference>
<feature type="transmembrane region" description="Helical" evidence="8">
    <location>
        <begin position="147"/>
        <end position="165"/>
    </location>
</feature>
<evidence type="ECO:0000256" key="5">
    <source>
        <dbReference type="ARBA" id="ARBA00022840"/>
    </source>
</evidence>
<dbReference type="PANTHER" id="PTHR24221">
    <property type="entry name" value="ATP-BINDING CASSETTE SUB-FAMILY B"/>
    <property type="match status" value="1"/>
</dbReference>
<evidence type="ECO:0000259" key="10">
    <source>
        <dbReference type="PROSITE" id="PS50929"/>
    </source>
</evidence>
<dbReference type="InterPro" id="IPR036640">
    <property type="entry name" value="ABC1_TM_sf"/>
</dbReference>